<gene>
    <name evidence="3" type="ORF">EJN92_13170</name>
</gene>
<protein>
    <submittedName>
        <fullName evidence="3">PEP-CTERM sorting domain-containing protein</fullName>
    </submittedName>
</protein>
<dbReference type="Pfam" id="PF07589">
    <property type="entry name" value="PEP-CTERM"/>
    <property type="match status" value="1"/>
</dbReference>
<reference evidence="3 4" key="1">
    <citation type="journal article" date="2011" name="Int. J. Syst. Evol. Microbiol.">
        <title>Description of Undibacterium oligocarboniphilum sp. nov., isolated from purified water, and Undibacterium pigrum strain CCUG 49012 as the type strain of Undibacterium parvum sp. nov., and emended descriptions of the genus Undibacterium and the species Undibacterium pigrum.</title>
        <authorList>
            <person name="Eder W."/>
            <person name="Wanner G."/>
            <person name="Ludwig W."/>
            <person name="Busse H.J."/>
            <person name="Ziemke-Kageler F."/>
            <person name="Lang E."/>
        </authorList>
    </citation>
    <scope>NUCLEOTIDE SEQUENCE [LARGE SCALE GENOMIC DNA]</scope>
    <source>
        <strain evidence="3 4">DSM 23061</strain>
    </source>
</reference>
<dbReference type="EMBL" id="CP034464">
    <property type="protein sequence ID" value="AZP12871.1"/>
    <property type="molecule type" value="Genomic_DNA"/>
</dbReference>
<dbReference type="KEGG" id="upv:EJN92_13170"/>
<evidence type="ECO:0000259" key="2">
    <source>
        <dbReference type="Pfam" id="PF07589"/>
    </source>
</evidence>
<sequence>MTKFAKLFATALIASAAVGAQATPILIDFEGVAPAQSQFAIGNNYQENGYQLNNGAGASDAAIIGQVSQNTSGSDYYTWNSQTNNQVFLTNIGGFSFSLGSLDVGSKSGATKATFDIIGNYASGGSIIYHVLNVNAFTGQNLTGFDGLSSVQFKYISGDYGAIDNITLNVPEPGSFALLGLGLLGLALRRRKA</sequence>
<feature type="signal peptide" evidence="1">
    <location>
        <begin position="1"/>
        <end position="22"/>
    </location>
</feature>
<dbReference type="Proteomes" id="UP000275663">
    <property type="component" value="Chromosome"/>
</dbReference>
<proteinExistence type="predicted"/>
<name>A0A3S9HLA7_9BURK</name>
<keyword evidence="1" id="KW-0732">Signal</keyword>
<evidence type="ECO:0000256" key="1">
    <source>
        <dbReference type="SAM" id="SignalP"/>
    </source>
</evidence>
<dbReference type="RefSeq" id="WP_126128250.1">
    <property type="nucleotide sequence ID" value="NZ_CP034464.1"/>
</dbReference>
<evidence type="ECO:0000313" key="3">
    <source>
        <dbReference type="EMBL" id="AZP12871.1"/>
    </source>
</evidence>
<dbReference type="AlphaFoldDB" id="A0A3S9HLA7"/>
<evidence type="ECO:0000313" key="4">
    <source>
        <dbReference type="Proteomes" id="UP000275663"/>
    </source>
</evidence>
<feature type="chain" id="PRO_5019330956" evidence="1">
    <location>
        <begin position="23"/>
        <end position="193"/>
    </location>
</feature>
<dbReference type="NCBIfam" id="TIGR02595">
    <property type="entry name" value="PEP_CTERM"/>
    <property type="match status" value="1"/>
</dbReference>
<keyword evidence="4" id="KW-1185">Reference proteome</keyword>
<dbReference type="InterPro" id="IPR013424">
    <property type="entry name" value="Ice-binding_C"/>
</dbReference>
<accession>A0A3S9HLA7</accession>
<feature type="domain" description="Ice-binding protein C-terminal" evidence="2">
    <location>
        <begin position="170"/>
        <end position="191"/>
    </location>
</feature>
<organism evidence="3 4">
    <name type="scientific">Undibacterium parvum</name>
    <dbReference type="NCBI Taxonomy" id="401471"/>
    <lineage>
        <taxon>Bacteria</taxon>
        <taxon>Pseudomonadati</taxon>
        <taxon>Pseudomonadota</taxon>
        <taxon>Betaproteobacteria</taxon>
        <taxon>Burkholderiales</taxon>
        <taxon>Oxalobacteraceae</taxon>
        <taxon>Undibacterium</taxon>
    </lineage>
</organism>